<evidence type="ECO:0000256" key="4">
    <source>
        <dbReference type="SAM" id="MobiDB-lite"/>
    </source>
</evidence>
<sequence>MAKRTTSAHPSPMVKKQTVYSTYDTAAIETWVKCGECANTLGLTEVAIKSFENAVHRDPSNVTALCGLSLSLRVNDITQNETFGSQSAIEKLNASIEMFPHLLKNSNIFKELSECYLLIGLNDQAHQAIQSAIQLSPQDASLWLLSAQTLIRAGARSHAASSLSHCLSLLPASESNYSSQDIETARAAHAELAAIAAADGNIETSIAELTATLSLPPPPLSRIDEHIALWCALSTAKERANDIMGAIKACEDAQLAVGDSPRILMTNAYLLLLLNPKENADAAIAILNKIVNLPEDESLINEGTDFLPWYLLGRAHSFMDRPRLAYDSYQVALRCASNSPITWLAVGKLYLELKQLPDALAAYSQALKLQLDDGSQGTATAWDGLSCVYERCDDHLMDASDACNRAALCYKAIGDLKNYNYFEARADQLAKAAKNSGPIPDLRQPPDVPSFLLRDLVALAPNERIAYTQTQRQSPQQAPAQPQPQPQTQQPPVKQEQNQSVHQTPSLQHQQQQQQQPQYGPPAPLQQQQQPPPQQPQPPQQQPQYGPPAPPQPQYQQVPSYHPSPYQGAPVPHPQATPQPQHQQHLQQQPTQQQQQQLHQHGPPPPQQPPSQQQTPSQPQYRQPHYYYPPPQSQQYYYAPPPPSSQQQHQQQSQQQQQQQQQHSPPQLSHPQMLHGGGPPPLPATTTTGGPLPPPPPGTQYSMVPPTPGSLPPPQATNGAPVYGPGQGQGQGQGPGYGSYLPIPGISSGAGGANSNGQSQYASPNWRR</sequence>
<dbReference type="AlphaFoldDB" id="H8X3J1"/>
<feature type="region of interest" description="Disordered" evidence="4">
    <location>
        <begin position="468"/>
        <end position="768"/>
    </location>
</feature>
<dbReference type="InterPro" id="IPR019734">
    <property type="entry name" value="TPR_rpt"/>
</dbReference>
<feature type="compositionally biased region" description="Low complexity" evidence="4">
    <location>
        <begin position="468"/>
        <end position="518"/>
    </location>
</feature>
<dbReference type="KEGG" id="cot:CORT_0C00870"/>
<dbReference type="GO" id="GO:0031490">
    <property type="term" value="F:chromatin DNA binding"/>
    <property type="evidence" value="ECO:0007669"/>
    <property type="project" value="TreeGrafter"/>
</dbReference>
<feature type="compositionally biased region" description="Low complexity" evidence="4">
    <location>
        <begin position="554"/>
        <end position="567"/>
    </location>
</feature>
<dbReference type="InterPro" id="IPR011990">
    <property type="entry name" value="TPR-like_helical_dom_sf"/>
</dbReference>
<feature type="compositionally biased region" description="Pro residues" evidence="4">
    <location>
        <begin position="519"/>
        <end position="553"/>
    </location>
</feature>
<proteinExistence type="predicted"/>
<dbReference type="SUPFAM" id="SSF48452">
    <property type="entry name" value="TPR-like"/>
    <property type="match status" value="1"/>
</dbReference>
<dbReference type="RefSeq" id="XP_003868368.1">
    <property type="nucleotide sequence ID" value="XM_003868320.1"/>
</dbReference>
<dbReference type="PANTHER" id="PTHR14017">
    <property type="entry name" value="LYSINE-SPECIFIC DEMETHYLASE"/>
    <property type="match status" value="1"/>
</dbReference>
<evidence type="ECO:0000256" key="1">
    <source>
        <dbReference type="ARBA" id="ARBA00004123"/>
    </source>
</evidence>
<evidence type="ECO:0000256" key="2">
    <source>
        <dbReference type="ARBA" id="ARBA00023242"/>
    </source>
</evidence>
<gene>
    <name evidence="5" type="ORF">CORT_0C00870</name>
</gene>
<protein>
    <submittedName>
        <fullName evidence="5">Tcc1 protein</fullName>
    </submittedName>
</protein>
<dbReference type="SMART" id="SM00028">
    <property type="entry name" value="TPR"/>
    <property type="match status" value="4"/>
</dbReference>
<dbReference type="OrthoDB" id="418911at2759"/>
<dbReference type="PANTHER" id="PTHR14017:SF1">
    <property type="entry name" value="LD02225P"/>
    <property type="match status" value="1"/>
</dbReference>
<dbReference type="Proteomes" id="UP000005018">
    <property type="component" value="Chromosome 3"/>
</dbReference>
<dbReference type="eggNOG" id="KOG1124">
    <property type="taxonomic scope" value="Eukaryota"/>
</dbReference>
<feature type="compositionally biased region" description="Low complexity" evidence="4">
    <location>
        <begin position="578"/>
        <end position="601"/>
    </location>
</feature>
<dbReference type="InterPro" id="IPR051630">
    <property type="entry name" value="Corepressor-Demethylase"/>
</dbReference>
<dbReference type="EMBL" id="HE681721">
    <property type="protein sequence ID" value="CCG25464.1"/>
    <property type="molecule type" value="Genomic_DNA"/>
</dbReference>
<comment type="subcellular location">
    <subcellularLocation>
        <location evidence="1">Nucleus</location>
    </subcellularLocation>
</comment>
<keyword evidence="2" id="KW-0539">Nucleus</keyword>
<evidence type="ECO:0000256" key="3">
    <source>
        <dbReference type="PROSITE-ProRule" id="PRU00339"/>
    </source>
</evidence>
<evidence type="ECO:0000313" key="5">
    <source>
        <dbReference type="EMBL" id="CCG25464.1"/>
    </source>
</evidence>
<dbReference type="GeneID" id="14539701"/>
<feature type="repeat" description="TPR" evidence="3">
    <location>
        <begin position="106"/>
        <end position="139"/>
    </location>
</feature>
<dbReference type="GO" id="GO:0000122">
    <property type="term" value="P:negative regulation of transcription by RNA polymerase II"/>
    <property type="evidence" value="ECO:0007669"/>
    <property type="project" value="TreeGrafter"/>
</dbReference>
<dbReference type="PROSITE" id="PS50005">
    <property type="entry name" value="TPR"/>
    <property type="match status" value="3"/>
</dbReference>
<feature type="repeat" description="TPR" evidence="3">
    <location>
        <begin position="28"/>
        <end position="61"/>
    </location>
</feature>
<reference evidence="5 6" key="1">
    <citation type="journal article" date="2012" name="PLoS ONE">
        <title>Sequence and analysis of the genome of the pathogenic yeast Candida orthopsilosis.</title>
        <authorList>
            <person name="Riccombeni A."/>
            <person name="Vidanes G."/>
            <person name="Proux-Wera E."/>
            <person name="Wolfe K.H."/>
            <person name="Butler G."/>
        </authorList>
    </citation>
    <scope>NUCLEOTIDE SEQUENCE [LARGE SCALE GENOMIC DNA]</scope>
    <source>
        <strain evidence="5 6">Co 90-125</strain>
    </source>
</reference>
<feature type="compositionally biased region" description="Low complexity" evidence="4">
    <location>
        <begin position="610"/>
        <end position="626"/>
    </location>
</feature>
<keyword evidence="6" id="KW-1185">Reference proteome</keyword>
<accession>H8X3J1</accession>
<dbReference type="HOGENOM" id="CLU_024201_0_0_1"/>
<dbReference type="GO" id="GO:0000978">
    <property type="term" value="F:RNA polymerase II cis-regulatory region sequence-specific DNA binding"/>
    <property type="evidence" value="ECO:0007669"/>
    <property type="project" value="TreeGrafter"/>
</dbReference>
<organism evidence="5 6">
    <name type="scientific">Candida orthopsilosis (strain 90-125)</name>
    <name type="common">Yeast</name>
    <dbReference type="NCBI Taxonomy" id="1136231"/>
    <lineage>
        <taxon>Eukaryota</taxon>
        <taxon>Fungi</taxon>
        <taxon>Dikarya</taxon>
        <taxon>Ascomycota</taxon>
        <taxon>Saccharomycotina</taxon>
        <taxon>Pichiomycetes</taxon>
        <taxon>Debaryomycetaceae</taxon>
        <taxon>Candida/Lodderomyces clade</taxon>
        <taxon>Candida</taxon>
    </lineage>
</organism>
<dbReference type="GO" id="GO:0005634">
    <property type="term" value="C:nucleus"/>
    <property type="evidence" value="ECO:0007669"/>
    <property type="project" value="UniProtKB-SubCell"/>
</dbReference>
<evidence type="ECO:0000313" key="6">
    <source>
        <dbReference type="Proteomes" id="UP000005018"/>
    </source>
</evidence>
<keyword evidence="3" id="KW-0802">TPR repeat</keyword>
<feature type="repeat" description="TPR" evidence="3">
    <location>
        <begin position="340"/>
        <end position="373"/>
    </location>
</feature>
<dbReference type="Gene3D" id="1.25.40.10">
    <property type="entry name" value="Tetratricopeptide repeat domain"/>
    <property type="match status" value="2"/>
</dbReference>
<name>H8X3J1_CANO9</name>
<feature type="compositionally biased region" description="Gly residues" evidence="4">
    <location>
        <begin position="725"/>
        <end position="737"/>
    </location>
</feature>
<dbReference type="GO" id="GO:0017053">
    <property type="term" value="C:transcription repressor complex"/>
    <property type="evidence" value="ECO:0007669"/>
    <property type="project" value="TreeGrafter"/>
</dbReference>
<feature type="compositionally biased region" description="Pro residues" evidence="4">
    <location>
        <begin position="705"/>
        <end position="715"/>
    </location>
</feature>
<feature type="compositionally biased region" description="Low complexity" evidence="4">
    <location>
        <begin position="645"/>
        <end position="672"/>
    </location>
</feature>